<name>A0AAD9Z0A3_9LECA</name>
<reference evidence="1" key="1">
    <citation type="submission" date="2022-11" db="EMBL/GenBank/DDBJ databases">
        <title>Chromosomal genome sequence assembly and mating type (MAT) locus characterization of the leprose asexual lichenized fungus Lepraria neglecta (Nyl.) Erichsen.</title>
        <authorList>
            <person name="Allen J.L."/>
            <person name="Pfeffer B."/>
        </authorList>
    </citation>
    <scope>NUCLEOTIDE SEQUENCE</scope>
    <source>
        <strain evidence="1">Allen 5258</strain>
    </source>
</reference>
<dbReference type="AlphaFoldDB" id="A0AAD9Z0A3"/>
<proteinExistence type="predicted"/>
<sequence>MNFSAPGSGHDLANQNPATPLIGAKTFLDELLSDTTMAEYRNLLSYLNISSYMMVADPTNTADPIIQDVHTRADFGNVMNAMRLLVDSSRGFSFEYKVKYYYKLNYVSGKMLEGLNDEYATYISNMTILYSQLTKMIKTDLEENGNNHKSAKKFGFNAIEAIEHIRAFVGAKATAPYHHEYLSEIARYWRKWGGTSEARKYEDVWTFVSRRVLVQE</sequence>
<comment type="caution">
    <text evidence="1">The sequence shown here is derived from an EMBL/GenBank/DDBJ whole genome shotgun (WGS) entry which is preliminary data.</text>
</comment>
<organism evidence="1 2">
    <name type="scientific">Lepraria neglecta</name>
    <dbReference type="NCBI Taxonomy" id="209136"/>
    <lineage>
        <taxon>Eukaryota</taxon>
        <taxon>Fungi</taxon>
        <taxon>Dikarya</taxon>
        <taxon>Ascomycota</taxon>
        <taxon>Pezizomycotina</taxon>
        <taxon>Lecanoromycetes</taxon>
        <taxon>OSLEUM clade</taxon>
        <taxon>Lecanoromycetidae</taxon>
        <taxon>Lecanorales</taxon>
        <taxon>Lecanorineae</taxon>
        <taxon>Stereocaulaceae</taxon>
        <taxon>Lepraria</taxon>
    </lineage>
</organism>
<evidence type="ECO:0000313" key="1">
    <source>
        <dbReference type="EMBL" id="KAK3168576.1"/>
    </source>
</evidence>
<keyword evidence="2" id="KW-1185">Reference proteome</keyword>
<gene>
    <name evidence="1" type="ORF">OEA41_005024</name>
</gene>
<dbReference type="EMBL" id="JASNWA010000010">
    <property type="protein sequence ID" value="KAK3168576.1"/>
    <property type="molecule type" value="Genomic_DNA"/>
</dbReference>
<evidence type="ECO:0000313" key="2">
    <source>
        <dbReference type="Proteomes" id="UP001276659"/>
    </source>
</evidence>
<dbReference type="Proteomes" id="UP001276659">
    <property type="component" value="Unassembled WGS sequence"/>
</dbReference>
<accession>A0AAD9Z0A3</accession>
<protein>
    <submittedName>
        <fullName evidence="1">Uncharacterized protein</fullName>
    </submittedName>
</protein>